<evidence type="ECO:0000313" key="2">
    <source>
        <dbReference type="Proteomes" id="UP000199462"/>
    </source>
</evidence>
<sequence length="63" mass="7387">MELLSWERELDKITSNCKWYPLITNLSIRKANRILQRAFYSSVNILGIDLKRGVNGEYLIQSN</sequence>
<keyword evidence="2" id="KW-1185">Reference proteome</keyword>
<dbReference type="Proteomes" id="UP000199462">
    <property type="component" value="Unassembled WGS sequence"/>
</dbReference>
<evidence type="ECO:0000313" key="1">
    <source>
        <dbReference type="EMBL" id="SFR65159.1"/>
    </source>
</evidence>
<protein>
    <submittedName>
        <fullName evidence="1">Uncharacterized protein</fullName>
    </submittedName>
</protein>
<reference evidence="2" key="1">
    <citation type="submission" date="2016-10" db="EMBL/GenBank/DDBJ databases">
        <authorList>
            <person name="Varghese N."/>
            <person name="Submissions S."/>
        </authorList>
    </citation>
    <scope>NUCLEOTIDE SEQUENCE [LARGE SCALE GENOMIC DNA]</scope>
    <source>
        <strain evidence="2">DSM 19891</strain>
    </source>
</reference>
<dbReference type="EMBL" id="FOYX01000001">
    <property type="protein sequence ID" value="SFR65159.1"/>
    <property type="molecule type" value="Genomic_DNA"/>
</dbReference>
<gene>
    <name evidence="1" type="ORF">SAMN04488010_1578</name>
</gene>
<name>A0A1I6IEW2_9FLAO</name>
<dbReference type="STRING" id="440514.SAMN04488010_1578"/>
<dbReference type="AlphaFoldDB" id="A0A1I6IEW2"/>
<accession>A0A1I6IEW2</accession>
<proteinExistence type="predicted"/>
<organism evidence="1 2">
    <name type="scientific">Maribacter stanieri</name>
    <dbReference type="NCBI Taxonomy" id="440514"/>
    <lineage>
        <taxon>Bacteria</taxon>
        <taxon>Pseudomonadati</taxon>
        <taxon>Bacteroidota</taxon>
        <taxon>Flavobacteriia</taxon>
        <taxon>Flavobacteriales</taxon>
        <taxon>Flavobacteriaceae</taxon>
        <taxon>Maribacter</taxon>
    </lineage>
</organism>